<sequence>MFSASTAFLPSSFTMYTSTMGLAFALRRQYLGATVCFGIGAVLGWPFSVILFMPVVVLSMMESHFPFFSYVRGGIASSQVLLISTVFDYTKYRIWTLVPLNIILYNVLAAQQGRGPEVFGVEPVSYYFKNLLLNFNIMFPLALIAVPVVLVAGIDKLQRIKATACFLVWILVFSLQPHKEERFMYPVYPALVLNCAISLRAILETFGTTNVYISTKLGIQKDALQNTCKICFILTSALLSVLRISLMIDNYSAPLALFPSLPAGQRYCIAGDWYRFPTSFLLPHNSSLSFVESDFKGLLPGKFRDTWTLPSGMNDQNMWSADKVIKLSDCDALVSWKPELSSNHQFYFLDRETGTKHPGYYGYESLKQENSADRLNRLGIDLFGRKLDKEGKRFEEGELAGAIQRDSPKSVLK</sequence>
<dbReference type="EC" id="2.4.1.-" evidence="10"/>
<protein>
    <recommendedName>
        <fullName evidence="10">Mannosyltransferase</fullName>
        <ecNumber evidence="10">2.4.1.-</ecNumber>
    </recommendedName>
</protein>
<comment type="pathway">
    <text evidence="2">Protein modification; protein glycosylation.</text>
</comment>
<evidence type="ECO:0000256" key="6">
    <source>
        <dbReference type="ARBA" id="ARBA00022692"/>
    </source>
</evidence>
<keyword evidence="6 10" id="KW-0812">Transmembrane</keyword>
<keyword evidence="5" id="KW-0808">Transferase</keyword>
<dbReference type="STRING" id="1097556.R4XJH1"/>
<proteinExistence type="inferred from homology"/>
<keyword evidence="9 10" id="KW-0472">Membrane</keyword>
<dbReference type="VEuPathDB" id="FungiDB:TAPDE_005096"/>
<dbReference type="GO" id="GO:0000026">
    <property type="term" value="F:alpha-1,2-mannosyltransferase activity"/>
    <property type="evidence" value="ECO:0007669"/>
    <property type="project" value="TreeGrafter"/>
</dbReference>
<feature type="transmembrane region" description="Helical" evidence="10">
    <location>
        <begin position="94"/>
        <end position="111"/>
    </location>
</feature>
<evidence type="ECO:0000256" key="3">
    <source>
        <dbReference type="ARBA" id="ARBA00007063"/>
    </source>
</evidence>
<keyword evidence="8 10" id="KW-1133">Transmembrane helix</keyword>
<evidence type="ECO:0000256" key="8">
    <source>
        <dbReference type="ARBA" id="ARBA00022989"/>
    </source>
</evidence>
<dbReference type="PANTHER" id="PTHR22760:SF2">
    <property type="entry name" value="ALPHA-1,2-MANNOSYLTRANSFERASE ALG9"/>
    <property type="match status" value="1"/>
</dbReference>
<evidence type="ECO:0000256" key="2">
    <source>
        <dbReference type="ARBA" id="ARBA00004922"/>
    </source>
</evidence>
<dbReference type="PANTHER" id="PTHR22760">
    <property type="entry name" value="GLYCOSYLTRANSFERASE"/>
    <property type="match status" value="1"/>
</dbReference>
<dbReference type="Pfam" id="PF03901">
    <property type="entry name" value="Glyco_transf_22"/>
    <property type="match status" value="1"/>
</dbReference>
<dbReference type="eggNOG" id="KOG2515">
    <property type="taxonomic scope" value="Eukaryota"/>
</dbReference>
<feature type="transmembrane region" description="Helical" evidence="10">
    <location>
        <begin position="131"/>
        <end position="153"/>
    </location>
</feature>
<evidence type="ECO:0000256" key="10">
    <source>
        <dbReference type="RuleBase" id="RU363075"/>
    </source>
</evidence>
<dbReference type="InterPro" id="IPR005599">
    <property type="entry name" value="GPI_mannosylTrfase"/>
</dbReference>
<keyword evidence="4 10" id="KW-0328">Glycosyltransferase</keyword>
<name>R4XJH1_TAPDE</name>
<feature type="transmembrane region" description="Helical" evidence="10">
    <location>
        <begin position="223"/>
        <end position="242"/>
    </location>
</feature>
<keyword evidence="7 10" id="KW-0256">Endoplasmic reticulum</keyword>
<evidence type="ECO:0000256" key="9">
    <source>
        <dbReference type="ARBA" id="ARBA00023136"/>
    </source>
</evidence>
<dbReference type="OrthoDB" id="497541at2759"/>
<evidence type="ECO:0000313" key="12">
    <source>
        <dbReference type="Proteomes" id="UP000013776"/>
    </source>
</evidence>
<comment type="subcellular location">
    <subcellularLocation>
        <location evidence="1 10">Endoplasmic reticulum membrane</location>
        <topology evidence="1 10">Multi-pass membrane protein</topology>
    </subcellularLocation>
</comment>
<dbReference type="EMBL" id="CAHR02000272">
    <property type="protein sequence ID" value="CCG84608.1"/>
    <property type="molecule type" value="Genomic_DNA"/>
</dbReference>
<evidence type="ECO:0000313" key="11">
    <source>
        <dbReference type="EMBL" id="CCG84608.1"/>
    </source>
</evidence>
<gene>
    <name evidence="11" type="ORF">TAPDE_005096</name>
</gene>
<dbReference type="GO" id="GO:0005789">
    <property type="term" value="C:endoplasmic reticulum membrane"/>
    <property type="evidence" value="ECO:0007669"/>
    <property type="project" value="UniProtKB-SubCell"/>
</dbReference>
<evidence type="ECO:0000256" key="5">
    <source>
        <dbReference type="ARBA" id="ARBA00022679"/>
    </source>
</evidence>
<keyword evidence="12" id="KW-1185">Reference proteome</keyword>
<comment type="similarity">
    <text evidence="3 10">Belongs to the glycosyltransferase 22 family.</text>
</comment>
<feature type="transmembrane region" description="Helical" evidence="10">
    <location>
        <begin position="33"/>
        <end position="61"/>
    </location>
</feature>
<evidence type="ECO:0000256" key="7">
    <source>
        <dbReference type="ARBA" id="ARBA00022824"/>
    </source>
</evidence>
<dbReference type="Proteomes" id="UP000013776">
    <property type="component" value="Unassembled WGS sequence"/>
</dbReference>
<evidence type="ECO:0000256" key="1">
    <source>
        <dbReference type="ARBA" id="ARBA00004477"/>
    </source>
</evidence>
<reference evidence="11 12" key="1">
    <citation type="journal article" date="2013" name="MBio">
        <title>Genome sequencing of the plant pathogen Taphrina deformans, the causal agent of peach leaf curl.</title>
        <authorList>
            <person name="Cisse O.H."/>
            <person name="Almeida J.M.G.C.F."/>
            <person name="Fonseca A."/>
            <person name="Kumar A.A."/>
            <person name="Salojaervi J."/>
            <person name="Overmyer K."/>
            <person name="Hauser P.M."/>
            <person name="Pagni M."/>
        </authorList>
    </citation>
    <scope>NUCLEOTIDE SEQUENCE [LARGE SCALE GENOMIC DNA]</scope>
    <source>
        <strain evidence="12">PYCC 5710 / ATCC 11124 / CBS 356.35 / IMI 108563 / JCM 9778 / NBRC 8474</strain>
    </source>
</reference>
<feature type="transmembrane region" description="Helical" evidence="10">
    <location>
        <begin position="67"/>
        <end position="87"/>
    </location>
</feature>
<dbReference type="GO" id="GO:0006487">
    <property type="term" value="P:protein N-linked glycosylation"/>
    <property type="evidence" value="ECO:0007669"/>
    <property type="project" value="TreeGrafter"/>
</dbReference>
<dbReference type="AlphaFoldDB" id="R4XJH1"/>
<organism evidence="11 12">
    <name type="scientific">Taphrina deformans (strain PYCC 5710 / ATCC 11124 / CBS 356.35 / IMI 108563 / JCM 9778 / NBRC 8474)</name>
    <name type="common">Peach leaf curl fungus</name>
    <name type="synonym">Lalaria deformans</name>
    <dbReference type="NCBI Taxonomy" id="1097556"/>
    <lineage>
        <taxon>Eukaryota</taxon>
        <taxon>Fungi</taxon>
        <taxon>Dikarya</taxon>
        <taxon>Ascomycota</taxon>
        <taxon>Taphrinomycotina</taxon>
        <taxon>Taphrinomycetes</taxon>
        <taxon>Taphrinales</taxon>
        <taxon>Taphrinaceae</taxon>
        <taxon>Taphrina</taxon>
    </lineage>
</organism>
<comment type="caution">
    <text evidence="11">The sequence shown here is derived from an EMBL/GenBank/DDBJ whole genome shotgun (WGS) entry which is preliminary data.</text>
</comment>
<feature type="transmembrane region" description="Helical" evidence="10">
    <location>
        <begin position="6"/>
        <end position="26"/>
    </location>
</feature>
<dbReference type="UniPathway" id="UPA00378"/>
<accession>R4XJH1</accession>
<evidence type="ECO:0000256" key="4">
    <source>
        <dbReference type="ARBA" id="ARBA00022676"/>
    </source>
</evidence>